<keyword evidence="2" id="KW-1185">Reference proteome</keyword>
<dbReference type="EMBL" id="JBHULX010000046">
    <property type="protein sequence ID" value="MFD2593351.1"/>
    <property type="molecule type" value="Genomic_DNA"/>
</dbReference>
<evidence type="ECO:0000313" key="2">
    <source>
        <dbReference type="Proteomes" id="UP001597459"/>
    </source>
</evidence>
<sequence length="202" mass="23720">MPDLYKEKFKQNSWYINLYQSYDIIKLKKAYKKDRKNKGVISAIENVYRNVDNYMNEYRKFEKPKITCEKGCAFCCSKEVFISDDEAKGIYNYVTKNKLKIDLNKATLQAVSKQNLPLIHRECIFLDTESKECKVYNLRPLSCRMLLASSEPKFCQDNKKGNPFYFLLPKMENIKTAVWNSSISGVLPAMILKQVQEERMTK</sequence>
<dbReference type="Pfam" id="PF03692">
    <property type="entry name" value="CxxCxxCC"/>
    <property type="match status" value="1"/>
</dbReference>
<reference evidence="2" key="1">
    <citation type="journal article" date="2019" name="Int. J. Syst. Evol. Microbiol.">
        <title>The Global Catalogue of Microorganisms (GCM) 10K type strain sequencing project: providing services to taxonomists for standard genome sequencing and annotation.</title>
        <authorList>
            <consortium name="The Broad Institute Genomics Platform"/>
            <consortium name="The Broad Institute Genome Sequencing Center for Infectious Disease"/>
            <person name="Wu L."/>
            <person name="Ma J."/>
        </authorList>
    </citation>
    <scope>NUCLEOTIDE SEQUENCE [LARGE SCALE GENOMIC DNA]</scope>
    <source>
        <strain evidence="2">KCTC 42423</strain>
    </source>
</reference>
<accession>A0ABW5NDP1</accession>
<comment type="caution">
    <text evidence="1">The sequence shown here is derived from an EMBL/GenBank/DDBJ whole genome shotgun (WGS) entry which is preliminary data.</text>
</comment>
<protein>
    <submittedName>
        <fullName evidence="1">YkgJ family cysteine cluster protein</fullName>
    </submittedName>
</protein>
<dbReference type="InterPro" id="IPR005358">
    <property type="entry name" value="Puta_zinc/iron-chelating_dom"/>
</dbReference>
<gene>
    <name evidence="1" type="ORF">ACFSTE_21120</name>
</gene>
<dbReference type="Proteomes" id="UP001597459">
    <property type="component" value="Unassembled WGS sequence"/>
</dbReference>
<proteinExistence type="predicted"/>
<organism evidence="1 2">
    <name type="scientific">Aquimarina hainanensis</name>
    <dbReference type="NCBI Taxonomy" id="1578017"/>
    <lineage>
        <taxon>Bacteria</taxon>
        <taxon>Pseudomonadati</taxon>
        <taxon>Bacteroidota</taxon>
        <taxon>Flavobacteriia</taxon>
        <taxon>Flavobacteriales</taxon>
        <taxon>Flavobacteriaceae</taxon>
        <taxon>Aquimarina</taxon>
    </lineage>
</organism>
<name>A0ABW5NDP1_9FLAO</name>
<evidence type="ECO:0000313" key="1">
    <source>
        <dbReference type="EMBL" id="MFD2593351.1"/>
    </source>
</evidence>